<protein>
    <recommendedName>
        <fullName evidence="1">Gamma-glutamylcyclotransferase AIG2-like domain-containing protein</fullName>
    </recommendedName>
</protein>
<dbReference type="RefSeq" id="WP_058642396.1">
    <property type="nucleotide sequence ID" value="NZ_LDSL01000073.1"/>
</dbReference>
<evidence type="ECO:0000313" key="2">
    <source>
        <dbReference type="EMBL" id="KTT21087.1"/>
    </source>
</evidence>
<name>A0A147GUQ7_9BURK</name>
<dbReference type="AlphaFoldDB" id="A0A147GUQ7"/>
<reference evidence="2 3" key="1">
    <citation type="journal article" date="2016" name="Front. Microbiol.">
        <title>Genomic Resource of Rice Seed Associated Bacteria.</title>
        <authorList>
            <person name="Midha S."/>
            <person name="Bansal K."/>
            <person name="Sharma S."/>
            <person name="Kumar N."/>
            <person name="Patil P.P."/>
            <person name="Chaudhry V."/>
            <person name="Patil P.B."/>
        </authorList>
    </citation>
    <scope>NUCLEOTIDE SEQUENCE [LARGE SCALE GENOMIC DNA]</scope>
    <source>
        <strain evidence="2 3">NS331</strain>
    </source>
</reference>
<organism evidence="2 3">
    <name type="scientific">Pseudacidovorax intermedius</name>
    <dbReference type="NCBI Taxonomy" id="433924"/>
    <lineage>
        <taxon>Bacteria</taxon>
        <taxon>Pseudomonadati</taxon>
        <taxon>Pseudomonadota</taxon>
        <taxon>Betaproteobacteria</taxon>
        <taxon>Burkholderiales</taxon>
        <taxon>Comamonadaceae</taxon>
        <taxon>Pseudacidovorax</taxon>
    </lineage>
</organism>
<dbReference type="Proteomes" id="UP000072741">
    <property type="component" value="Unassembled WGS sequence"/>
</dbReference>
<dbReference type="Pfam" id="PF06094">
    <property type="entry name" value="GGACT"/>
    <property type="match status" value="1"/>
</dbReference>
<dbReference type="PATRIC" id="fig|433924.3.peg.4625"/>
<accession>A0A147GUQ7</accession>
<evidence type="ECO:0000259" key="1">
    <source>
        <dbReference type="Pfam" id="PF06094"/>
    </source>
</evidence>
<proteinExistence type="predicted"/>
<dbReference type="EMBL" id="LDSL01000073">
    <property type="protein sequence ID" value="KTT21087.1"/>
    <property type="molecule type" value="Genomic_DNA"/>
</dbReference>
<dbReference type="InterPro" id="IPR009288">
    <property type="entry name" value="AIG2-like_dom"/>
</dbReference>
<sequence>MPEPSTPPEPCFAAAPERRVFVYGTLRRGGSNDIRRFGPPPARHVADGVVDGVLYDLGAYPGLVLGGGGPVRGEVHAVTAELERQLDRLEEVREDDDGEYRRRRVAVRTEAGGTLDCLVYEIHPSRIAGRPVIGGGDWLAHVADRRPPAV</sequence>
<gene>
    <name evidence="2" type="ORF">NS331_12845</name>
</gene>
<keyword evidence="3" id="KW-1185">Reference proteome</keyword>
<evidence type="ECO:0000313" key="3">
    <source>
        <dbReference type="Proteomes" id="UP000072741"/>
    </source>
</evidence>
<dbReference type="InterPro" id="IPR036568">
    <property type="entry name" value="GGCT-like_sf"/>
</dbReference>
<dbReference type="OrthoDB" id="8538589at2"/>
<dbReference type="InterPro" id="IPR013024">
    <property type="entry name" value="GGCT-like"/>
</dbReference>
<comment type="caution">
    <text evidence="2">The sequence shown here is derived from an EMBL/GenBank/DDBJ whole genome shotgun (WGS) entry which is preliminary data.</text>
</comment>
<dbReference type="SUPFAM" id="SSF110857">
    <property type="entry name" value="Gamma-glutamyl cyclotransferase-like"/>
    <property type="match status" value="1"/>
</dbReference>
<feature type="domain" description="Gamma-glutamylcyclotransferase AIG2-like" evidence="1">
    <location>
        <begin position="20"/>
        <end position="139"/>
    </location>
</feature>
<dbReference type="Gene3D" id="3.10.490.10">
    <property type="entry name" value="Gamma-glutamyl cyclotransferase-like"/>
    <property type="match status" value="1"/>
</dbReference>
<dbReference type="CDD" id="cd06661">
    <property type="entry name" value="GGCT_like"/>
    <property type="match status" value="1"/>
</dbReference>